<accession>A0AAN6FB53</accession>
<dbReference type="Gene3D" id="3.10.180.10">
    <property type="entry name" value="2,3-Dihydroxybiphenyl 1,2-Dioxygenase, domain 1"/>
    <property type="match status" value="1"/>
</dbReference>
<dbReference type="EMBL" id="JASUXU010000072">
    <property type="protein sequence ID" value="KAK0310948.1"/>
    <property type="molecule type" value="Genomic_DNA"/>
</dbReference>
<evidence type="ECO:0000313" key="2">
    <source>
        <dbReference type="EMBL" id="KAK0310948.1"/>
    </source>
</evidence>
<comment type="caution">
    <text evidence="2">The sequence shown here is derived from an EMBL/GenBank/DDBJ whole genome shotgun (WGS) entry which is preliminary data.</text>
</comment>
<dbReference type="AlphaFoldDB" id="A0AAN6FB53"/>
<proteinExistence type="predicted"/>
<evidence type="ECO:0000259" key="1">
    <source>
        <dbReference type="Pfam" id="PF13468"/>
    </source>
</evidence>
<dbReference type="Proteomes" id="UP001168146">
    <property type="component" value="Unassembled WGS sequence"/>
</dbReference>
<name>A0AAN6FB53_9PEZI</name>
<gene>
    <name evidence="2" type="ORF">LTR82_014551</name>
</gene>
<dbReference type="InterPro" id="IPR025870">
    <property type="entry name" value="Glyoxalase-like_dom"/>
</dbReference>
<evidence type="ECO:0000313" key="3">
    <source>
        <dbReference type="Proteomes" id="UP001168146"/>
    </source>
</evidence>
<dbReference type="Pfam" id="PF13468">
    <property type="entry name" value="Glyoxalase_3"/>
    <property type="match status" value="1"/>
</dbReference>
<feature type="domain" description="Glyoxalase-like" evidence="1">
    <location>
        <begin position="8"/>
        <end position="182"/>
    </location>
</feature>
<organism evidence="2 3">
    <name type="scientific">Friedmanniomyces endolithicus</name>
    <dbReference type="NCBI Taxonomy" id="329885"/>
    <lineage>
        <taxon>Eukaryota</taxon>
        <taxon>Fungi</taxon>
        <taxon>Dikarya</taxon>
        <taxon>Ascomycota</taxon>
        <taxon>Pezizomycotina</taxon>
        <taxon>Dothideomycetes</taxon>
        <taxon>Dothideomycetidae</taxon>
        <taxon>Mycosphaerellales</taxon>
        <taxon>Teratosphaeriaceae</taxon>
        <taxon>Friedmanniomyces</taxon>
    </lineage>
</organism>
<sequence length="280" mass="30522">MSTHTTQLDHVILLVPYKDLHTPPPWITSNFTLSPGGIHADAKTENRLILFADGTYLELIAFIDDDPAKRKGHWWDKPFGIVDFALTTPKDRTFDLAGLRERLKHSGSGVGYAEPVAGGRRREDGLEVQWEVTFPVGAERGEVPFWCHDVTARERRVAITEGSTKHPCRAVGMSRVTVEVDPGSVERVGSALAAITGGSRRDPDGYAVGNPISAEGQSVDSWVGLRPLDQGGVGHRLRVTLRLPREAKGGHDAIKEHVGDVPAKVRAETSTPWSLGEYAA</sequence>
<dbReference type="PANTHER" id="PTHR40265:SF1">
    <property type="entry name" value="GLYOXALASE-LIKE DOMAIN-CONTAINING PROTEIN"/>
    <property type="match status" value="1"/>
</dbReference>
<reference evidence="2" key="1">
    <citation type="submission" date="2021-12" db="EMBL/GenBank/DDBJ databases">
        <title>Black yeast isolated from Biological Soil Crust.</title>
        <authorList>
            <person name="Kurbessoian T."/>
        </authorList>
    </citation>
    <scope>NUCLEOTIDE SEQUENCE</scope>
    <source>
        <strain evidence="2">CCFEE 5208</strain>
    </source>
</reference>
<dbReference type="PANTHER" id="PTHR40265">
    <property type="entry name" value="BLL2707 PROTEIN"/>
    <property type="match status" value="1"/>
</dbReference>
<protein>
    <recommendedName>
        <fullName evidence="1">Glyoxalase-like domain-containing protein</fullName>
    </recommendedName>
</protein>
<dbReference type="InterPro" id="IPR029068">
    <property type="entry name" value="Glyas_Bleomycin-R_OHBP_Dase"/>
</dbReference>